<organism evidence="4 5">
    <name type="scientific">Actinacidiphila guanduensis</name>
    <dbReference type="NCBI Taxonomy" id="310781"/>
    <lineage>
        <taxon>Bacteria</taxon>
        <taxon>Bacillati</taxon>
        <taxon>Actinomycetota</taxon>
        <taxon>Actinomycetes</taxon>
        <taxon>Kitasatosporales</taxon>
        <taxon>Streptomycetaceae</taxon>
        <taxon>Actinacidiphila</taxon>
    </lineage>
</organism>
<dbReference type="PANTHER" id="PTHR30304:SF0">
    <property type="entry name" value="D-TAGATOSE-1,6-BISPHOSPHATE ALDOLASE SUBUNIT GATY-RELATED"/>
    <property type="match status" value="1"/>
</dbReference>
<evidence type="ECO:0000256" key="2">
    <source>
        <dbReference type="PIRSR" id="PIRSR001359-3"/>
    </source>
</evidence>
<dbReference type="EMBL" id="FNIE01000007">
    <property type="protein sequence ID" value="SDO07650.1"/>
    <property type="molecule type" value="Genomic_DNA"/>
</dbReference>
<dbReference type="Proteomes" id="UP000199341">
    <property type="component" value="Unassembled WGS sequence"/>
</dbReference>
<dbReference type="GO" id="GO:0005975">
    <property type="term" value="P:carbohydrate metabolic process"/>
    <property type="evidence" value="ECO:0007669"/>
    <property type="project" value="InterPro"/>
</dbReference>
<evidence type="ECO:0000313" key="5">
    <source>
        <dbReference type="Proteomes" id="UP000199341"/>
    </source>
</evidence>
<dbReference type="CDD" id="cd00947">
    <property type="entry name" value="TBP_aldolase_IIB"/>
    <property type="match status" value="1"/>
</dbReference>
<proteinExistence type="predicted"/>
<dbReference type="PIRSF" id="PIRSF001359">
    <property type="entry name" value="F_bP_aldolase_II"/>
    <property type="match status" value="1"/>
</dbReference>
<evidence type="ECO:0000256" key="1">
    <source>
        <dbReference type="PIRSR" id="PIRSR001359-1"/>
    </source>
</evidence>
<gene>
    <name evidence="4" type="ORF">SAMN05216259_107170</name>
</gene>
<evidence type="ECO:0000313" key="4">
    <source>
        <dbReference type="EMBL" id="SDO07650.1"/>
    </source>
</evidence>
<dbReference type="RefSeq" id="WP_093785365.1">
    <property type="nucleotide sequence ID" value="NZ_FNIE01000007.1"/>
</dbReference>
<feature type="region of interest" description="Disordered" evidence="3">
    <location>
        <begin position="280"/>
        <end position="310"/>
    </location>
</feature>
<keyword evidence="2" id="KW-0479">Metal-binding</keyword>
<feature type="binding site" evidence="2">
    <location>
        <position position="136"/>
    </location>
    <ligand>
        <name>Zn(2+)</name>
        <dbReference type="ChEBI" id="CHEBI:29105"/>
        <label>2</label>
    </ligand>
</feature>
<dbReference type="InterPro" id="IPR050246">
    <property type="entry name" value="Class_II_FBP_aldolase"/>
</dbReference>
<dbReference type="AlphaFoldDB" id="A0A1H0GL99"/>
<dbReference type="PANTHER" id="PTHR30304">
    <property type="entry name" value="D-TAGATOSE-1,6-BISPHOSPHATE ALDOLASE"/>
    <property type="match status" value="1"/>
</dbReference>
<keyword evidence="5" id="KW-1185">Reference proteome</keyword>
<accession>A0A1H0GL99</accession>
<feature type="binding site" evidence="2">
    <location>
        <position position="85"/>
    </location>
    <ligand>
        <name>Zn(2+)</name>
        <dbReference type="ChEBI" id="CHEBI:29105"/>
        <label>1</label>
        <note>catalytic</note>
    </ligand>
</feature>
<evidence type="ECO:0000256" key="3">
    <source>
        <dbReference type="SAM" id="MobiDB-lite"/>
    </source>
</evidence>
<reference evidence="4 5" key="1">
    <citation type="submission" date="2016-10" db="EMBL/GenBank/DDBJ databases">
        <authorList>
            <person name="de Groot N.N."/>
        </authorList>
    </citation>
    <scope>NUCLEOTIDE SEQUENCE [LARGE SCALE GENOMIC DNA]</scope>
    <source>
        <strain evidence="4 5">CGMCC 4.2022</strain>
    </source>
</reference>
<keyword evidence="2" id="KW-0862">Zinc</keyword>
<dbReference type="STRING" id="310781.SAMN05216259_107170"/>
<feature type="binding site" evidence="2">
    <location>
        <position position="206"/>
    </location>
    <ligand>
        <name>Zn(2+)</name>
        <dbReference type="ChEBI" id="CHEBI:29105"/>
        <label>1</label>
        <note>catalytic</note>
    </ligand>
</feature>
<dbReference type="NCBIfam" id="TIGR00167">
    <property type="entry name" value="cbbA"/>
    <property type="match status" value="1"/>
</dbReference>
<dbReference type="InterPro" id="IPR013785">
    <property type="entry name" value="Aldolase_TIM"/>
</dbReference>
<protein>
    <submittedName>
        <fullName evidence="4">Fructose-bisphosphate aldolase</fullName>
    </submittedName>
</protein>
<dbReference type="InterPro" id="IPR000771">
    <property type="entry name" value="FBA_II"/>
</dbReference>
<dbReference type="GO" id="GO:0016832">
    <property type="term" value="F:aldehyde-lyase activity"/>
    <property type="evidence" value="ECO:0007669"/>
    <property type="project" value="InterPro"/>
</dbReference>
<dbReference type="Pfam" id="PF01116">
    <property type="entry name" value="F_bP_aldolase"/>
    <property type="match status" value="1"/>
</dbReference>
<dbReference type="Gene3D" id="3.20.20.70">
    <property type="entry name" value="Aldolase class I"/>
    <property type="match status" value="1"/>
</dbReference>
<feature type="binding site" evidence="2">
    <location>
        <position position="106"/>
    </location>
    <ligand>
        <name>Zn(2+)</name>
        <dbReference type="ChEBI" id="CHEBI:29105"/>
        <label>2</label>
    </ligand>
</feature>
<dbReference type="SUPFAM" id="SSF51569">
    <property type="entry name" value="Aldolase"/>
    <property type="match status" value="1"/>
</dbReference>
<comment type="cofactor">
    <cofactor evidence="2">
        <name>Zn(2+)</name>
        <dbReference type="ChEBI" id="CHEBI:29105"/>
    </cofactor>
    <text evidence="2">Binds 2 Zn(2+) ions per subunit. One is catalytic and the other provides a structural contribution.</text>
</comment>
<dbReference type="GO" id="GO:0008270">
    <property type="term" value="F:zinc ion binding"/>
    <property type="evidence" value="ECO:0007669"/>
    <property type="project" value="InterPro"/>
</dbReference>
<feature type="binding site" evidence="2">
    <location>
        <position position="178"/>
    </location>
    <ligand>
        <name>Zn(2+)</name>
        <dbReference type="ChEBI" id="CHEBI:29105"/>
        <label>1</label>
        <note>catalytic</note>
    </ligand>
</feature>
<name>A0A1H0GL99_9ACTN</name>
<sequence length="310" mass="31477">MTATTAASLVRAAHATGRAVAAFNVITLEHAEAVTAAAERTGLPVILQISENAVRFHEGRLDGVLAGTAAVAAASDVPVALHLDHVADEALLRTGVAAGVTSVMFDASALPYEENVRATAQVTAWAHSRGVWVEAELGEVGGKDGAHAPGVRTDPAEAAAFVEATGVDSLAVAVGSSHAMTERTARLDHALIARLSAAVGVPLVLHGSSGVPDTELRQAVAAGMAKINIGTALNIAFTTAVREHLAADAAVVDPRRYLRQARAAMEATAAHLLRVVAEAQEPTAGTGTEADAQERGQGAQPSGTKEAATG</sequence>
<feature type="active site" description="Proton donor" evidence="1">
    <location>
        <position position="84"/>
    </location>
</feature>
<dbReference type="OrthoDB" id="9803995at2"/>